<dbReference type="InterPro" id="IPR009003">
    <property type="entry name" value="Peptidase_S1_PA"/>
</dbReference>
<organism evidence="2 3">
    <name type="scientific">Aerosakkonema funiforme FACHB-1375</name>
    <dbReference type="NCBI Taxonomy" id="2949571"/>
    <lineage>
        <taxon>Bacteria</taxon>
        <taxon>Bacillati</taxon>
        <taxon>Cyanobacteriota</taxon>
        <taxon>Cyanophyceae</taxon>
        <taxon>Oscillatoriophycideae</taxon>
        <taxon>Aerosakkonematales</taxon>
        <taxon>Aerosakkonemataceae</taxon>
        <taxon>Aerosakkonema</taxon>
    </lineage>
</organism>
<dbReference type="Gene3D" id="2.40.10.10">
    <property type="entry name" value="Trypsin-like serine proteases"/>
    <property type="match status" value="1"/>
</dbReference>
<keyword evidence="1" id="KW-0732">Signal</keyword>
<feature type="signal peptide" evidence="1">
    <location>
        <begin position="1"/>
        <end position="24"/>
    </location>
</feature>
<comment type="caution">
    <text evidence="2">The sequence shown here is derived from an EMBL/GenBank/DDBJ whole genome shotgun (WGS) entry which is preliminary data.</text>
</comment>
<dbReference type="SUPFAM" id="SSF50494">
    <property type="entry name" value="Trypsin-like serine proteases"/>
    <property type="match status" value="1"/>
</dbReference>
<proteinExistence type="predicted"/>
<evidence type="ECO:0000256" key="1">
    <source>
        <dbReference type="SAM" id="SignalP"/>
    </source>
</evidence>
<dbReference type="EMBL" id="JACJPW010000055">
    <property type="protein sequence ID" value="MBD2183432.1"/>
    <property type="molecule type" value="Genomic_DNA"/>
</dbReference>
<dbReference type="InterPro" id="IPR043504">
    <property type="entry name" value="Peptidase_S1_PA_chymotrypsin"/>
</dbReference>
<evidence type="ECO:0000313" key="3">
    <source>
        <dbReference type="Proteomes" id="UP000641646"/>
    </source>
</evidence>
<evidence type="ECO:0000313" key="2">
    <source>
        <dbReference type="EMBL" id="MBD2183432.1"/>
    </source>
</evidence>
<accession>A0A926VIQ6</accession>
<name>A0A926VIQ6_9CYAN</name>
<dbReference type="Proteomes" id="UP000641646">
    <property type="component" value="Unassembled WGS sequence"/>
</dbReference>
<dbReference type="RefSeq" id="WP_190467738.1">
    <property type="nucleotide sequence ID" value="NZ_JACJPW010000055.1"/>
</dbReference>
<gene>
    <name evidence="2" type="ORF">H6G03_20620</name>
</gene>
<keyword evidence="3" id="KW-1185">Reference proteome</keyword>
<dbReference type="Pfam" id="PF13365">
    <property type="entry name" value="Trypsin_2"/>
    <property type="match status" value="1"/>
</dbReference>
<sequence length="326" mass="36159">MKKRLWVLLYSVVCSLFFVLLCQAQLPSQQIDAVGIVLLNPQGQKRFEPIGSAVYLGEGIALTNWHIATNAALLILQGIDVKTEDQLLSYQINRTDNARINDWICLVAPNADRLNRDRKPYRISATNTEGCIPYNLTQWQAFRPSQPQPSSLSPTVPMKQLLFLDRDLEVAVVKLDTHQFDRIDLSPPCLESKPIERGEQLTIKSHAYGRYPAITVTATVQDNKPALRIDPDPRVPVENRYAAMSIVAILPHGEADAVGPGSSGGPVFNRQGRLVGLVWTGQDLPDGTKEVWITPTSVWLPQLQQAGIPDENLRTVLNASCPVRLS</sequence>
<reference evidence="2" key="2">
    <citation type="submission" date="2020-08" db="EMBL/GenBank/DDBJ databases">
        <authorList>
            <person name="Chen M."/>
            <person name="Teng W."/>
            <person name="Zhao L."/>
            <person name="Hu C."/>
            <person name="Zhou Y."/>
            <person name="Han B."/>
            <person name="Song L."/>
            <person name="Shu W."/>
        </authorList>
    </citation>
    <scope>NUCLEOTIDE SEQUENCE</scope>
    <source>
        <strain evidence="2">FACHB-1375</strain>
    </source>
</reference>
<feature type="chain" id="PRO_5036712127" evidence="1">
    <location>
        <begin position="25"/>
        <end position="326"/>
    </location>
</feature>
<protein>
    <submittedName>
        <fullName evidence="2">Trypsin-like peptidase domain-containing protein</fullName>
    </submittedName>
</protein>
<reference evidence="2" key="1">
    <citation type="journal article" date="2015" name="ISME J.">
        <title>Draft Genome Sequence of Streptomyces incarnatus NRRL8089, which Produces the Nucleoside Antibiotic Sinefungin.</title>
        <authorList>
            <person name="Oshima K."/>
            <person name="Hattori M."/>
            <person name="Shimizu H."/>
            <person name="Fukuda K."/>
            <person name="Nemoto M."/>
            <person name="Inagaki K."/>
            <person name="Tamura T."/>
        </authorList>
    </citation>
    <scope>NUCLEOTIDE SEQUENCE</scope>
    <source>
        <strain evidence="2">FACHB-1375</strain>
    </source>
</reference>
<dbReference type="AlphaFoldDB" id="A0A926VIQ6"/>